<dbReference type="SUPFAM" id="SSF161098">
    <property type="entry name" value="MetI-like"/>
    <property type="match status" value="1"/>
</dbReference>
<dbReference type="Gene3D" id="1.10.3720.10">
    <property type="entry name" value="MetI-like"/>
    <property type="match status" value="1"/>
</dbReference>
<proteinExistence type="inferred from homology"/>
<reference evidence="9 10" key="1">
    <citation type="submission" date="2019-02" db="EMBL/GenBank/DDBJ databases">
        <title>Paenibacillus sp. nov., isolated from surface-sterilized tissue of Thalictrum simplex L.</title>
        <authorList>
            <person name="Tuo L."/>
        </authorList>
    </citation>
    <scope>NUCLEOTIDE SEQUENCE [LARGE SCALE GENOMIC DNA]</scope>
    <source>
        <strain evidence="9 10">N2SHLJ1</strain>
    </source>
</reference>
<evidence type="ECO:0000256" key="1">
    <source>
        <dbReference type="ARBA" id="ARBA00004651"/>
    </source>
</evidence>
<dbReference type="PROSITE" id="PS50928">
    <property type="entry name" value="ABC_TM1"/>
    <property type="match status" value="1"/>
</dbReference>
<dbReference type="Proteomes" id="UP000293142">
    <property type="component" value="Unassembled WGS sequence"/>
</dbReference>
<protein>
    <submittedName>
        <fullName evidence="9">Carbohydrate ABC transporter permease</fullName>
    </submittedName>
</protein>
<evidence type="ECO:0000256" key="7">
    <source>
        <dbReference type="RuleBase" id="RU363032"/>
    </source>
</evidence>
<dbReference type="OrthoDB" id="2583987at2"/>
<dbReference type="PANTHER" id="PTHR43744:SF9">
    <property type="entry name" value="POLYGALACTURONAN_RHAMNOGALACTURONAN TRANSPORT SYSTEM PERMEASE PROTEIN YTCP"/>
    <property type="match status" value="1"/>
</dbReference>
<keyword evidence="2 7" id="KW-0813">Transport</keyword>
<evidence type="ECO:0000313" key="9">
    <source>
        <dbReference type="EMBL" id="TBL79047.1"/>
    </source>
</evidence>
<organism evidence="9 10">
    <name type="scientific">Paenibacillus thalictri</name>
    <dbReference type="NCBI Taxonomy" id="2527873"/>
    <lineage>
        <taxon>Bacteria</taxon>
        <taxon>Bacillati</taxon>
        <taxon>Bacillota</taxon>
        <taxon>Bacilli</taxon>
        <taxon>Bacillales</taxon>
        <taxon>Paenibacillaceae</taxon>
        <taxon>Paenibacillus</taxon>
    </lineage>
</organism>
<dbReference type="EMBL" id="SIRE01000008">
    <property type="protein sequence ID" value="TBL79047.1"/>
    <property type="molecule type" value="Genomic_DNA"/>
</dbReference>
<dbReference type="PANTHER" id="PTHR43744">
    <property type="entry name" value="ABC TRANSPORTER PERMEASE PROTEIN MG189-RELATED-RELATED"/>
    <property type="match status" value="1"/>
</dbReference>
<evidence type="ECO:0000313" key="10">
    <source>
        <dbReference type="Proteomes" id="UP000293142"/>
    </source>
</evidence>
<dbReference type="InterPro" id="IPR000515">
    <property type="entry name" value="MetI-like"/>
</dbReference>
<dbReference type="CDD" id="cd06261">
    <property type="entry name" value="TM_PBP2"/>
    <property type="match status" value="1"/>
</dbReference>
<evidence type="ECO:0000256" key="5">
    <source>
        <dbReference type="ARBA" id="ARBA00022989"/>
    </source>
</evidence>
<evidence type="ECO:0000256" key="2">
    <source>
        <dbReference type="ARBA" id="ARBA00022448"/>
    </source>
</evidence>
<gene>
    <name evidence="9" type="ORF">EYB31_12540</name>
</gene>
<dbReference type="Pfam" id="PF00528">
    <property type="entry name" value="BPD_transp_1"/>
    <property type="match status" value="1"/>
</dbReference>
<evidence type="ECO:0000256" key="6">
    <source>
        <dbReference type="ARBA" id="ARBA00023136"/>
    </source>
</evidence>
<sequence>MVTRRRWTIFDAVNIVIMAMAAILFFYPFWQTLVLSFSAPEYASALGVKLLPGKVTLDAYKVVFATSSIYIGYANTLFRTVVGTCLTVVVTYCAAYALSRETLPYRRIITFFIVLTMFFHGGLVPTFLVMKSYGLVGSVFALILPVMTSAWNIIITRNYVASINKELEEAAMVDGAHPLKIVFLVMFPVSLPIISVITIWTAVYHWNAWFDALVYTNGEKNIVLQLVLRRLLIDTQAETSIMQSTVAATTGATIKAATIMVAILPIICIYPFLQKHFTKGIMVGSVKG</sequence>
<dbReference type="GO" id="GO:0055085">
    <property type="term" value="P:transmembrane transport"/>
    <property type="evidence" value="ECO:0007669"/>
    <property type="project" value="InterPro"/>
</dbReference>
<dbReference type="RefSeq" id="WP_131013683.1">
    <property type="nucleotide sequence ID" value="NZ_SIRE01000008.1"/>
</dbReference>
<comment type="similarity">
    <text evidence="7">Belongs to the binding-protein-dependent transport system permease family.</text>
</comment>
<feature type="transmembrane region" description="Helical" evidence="7">
    <location>
        <begin position="12"/>
        <end position="30"/>
    </location>
</feature>
<accession>A0A4Q9DQY7</accession>
<feature type="domain" description="ABC transmembrane type-1" evidence="8">
    <location>
        <begin position="73"/>
        <end position="265"/>
    </location>
</feature>
<evidence type="ECO:0000256" key="4">
    <source>
        <dbReference type="ARBA" id="ARBA00022692"/>
    </source>
</evidence>
<keyword evidence="6 7" id="KW-0472">Membrane</keyword>
<feature type="transmembrane region" description="Helical" evidence="7">
    <location>
        <begin position="77"/>
        <end position="97"/>
    </location>
</feature>
<dbReference type="AlphaFoldDB" id="A0A4Q9DQY7"/>
<name>A0A4Q9DQY7_9BACL</name>
<feature type="transmembrane region" description="Helical" evidence="7">
    <location>
        <begin position="109"/>
        <end position="129"/>
    </location>
</feature>
<evidence type="ECO:0000256" key="3">
    <source>
        <dbReference type="ARBA" id="ARBA00022475"/>
    </source>
</evidence>
<keyword evidence="10" id="KW-1185">Reference proteome</keyword>
<keyword evidence="5 7" id="KW-1133">Transmembrane helix</keyword>
<comment type="subcellular location">
    <subcellularLocation>
        <location evidence="1 7">Cell membrane</location>
        <topology evidence="1 7">Multi-pass membrane protein</topology>
    </subcellularLocation>
</comment>
<feature type="transmembrane region" description="Helical" evidence="7">
    <location>
        <begin position="181"/>
        <end position="203"/>
    </location>
</feature>
<evidence type="ECO:0000259" key="8">
    <source>
        <dbReference type="PROSITE" id="PS50928"/>
    </source>
</evidence>
<dbReference type="InterPro" id="IPR035906">
    <property type="entry name" value="MetI-like_sf"/>
</dbReference>
<comment type="caution">
    <text evidence="9">The sequence shown here is derived from an EMBL/GenBank/DDBJ whole genome shotgun (WGS) entry which is preliminary data.</text>
</comment>
<feature type="transmembrane region" description="Helical" evidence="7">
    <location>
        <begin position="135"/>
        <end position="160"/>
    </location>
</feature>
<feature type="transmembrane region" description="Helical" evidence="7">
    <location>
        <begin position="252"/>
        <end position="273"/>
    </location>
</feature>
<dbReference type="GO" id="GO:0005886">
    <property type="term" value="C:plasma membrane"/>
    <property type="evidence" value="ECO:0007669"/>
    <property type="project" value="UniProtKB-SubCell"/>
</dbReference>
<keyword evidence="3" id="KW-1003">Cell membrane</keyword>
<keyword evidence="4 7" id="KW-0812">Transmembrane</keyword>